<protein>
    <submittedName>
        <fullName evidence="1">Uncharacterized protein</fullName>
    </submittedName>
</protein>
<sequence length="100" mass="10973">MNGSNNQVRMDGETAMAFAGHDFEQRHPKQSCPDWLGRCTTIGYSKDQAGRFVVSFAVTPKATNDAVSYFKVAIDSVTAETEVLLDRDLADFSGEDLQGH</sequence>
<gene>
    <name evidence="1" type="ORF">DSM3645_26174</name>
</gene>
<dbReference type="EMBL" id="AANZ01000015">
    <property type="protein sequence ID" value="EAQ79176.1"/>
    <property type="molecule type" value="Genomic_DNA"/>
</dbReference>
<dbReference type="RefSeq" id="WP_002653129.1">
    <property type="nucleotide sequence ID" value="NZ_CH672376.1"/>
</dbReference>
<name>A3ZWE8_9BACT</name>
<dbReference type="HOGENOM" id="CLU_2300282_0_0_0"/>
<proteinExistence type="predicted"/>
<organism evidence="1 2">
    <name type="scientific">Blastopirellula marina DSM 3645</name>
    <dbReference type="NCBI Taxonomy" id="314230"/>
    <lineage>
        <taxon>Bacteria</taxon>
        <taxon>Pseudomonadati</taxon>
        <taxon>Planctomycetota</taxon>
        <taxon>Planctomycetia</taxon>
        <taxon>Pirellulales</taxon>
        <taxon>Pirellulaceae</taxon>
        <taxon>Blastopirellula</taxon>
    </lineage>
</organism>
<dbReference type="AlphaFoldDB" id="A3ZWE8"/>
<comment type="caution">
    <text evidence="1">The sequence shown here is derived from an EMBL/GenBank/DDBJ whole genome shotgun (WGS) entry which is preliminary data.</text>
</comment>
<dbReference type="STRING" id="314230.DSM3645_26174"/>
<dbReference type="OrthoDB" id="9855755at2"/>
<reference evidence="1 2" key="1">
    <citation type="submission" date="2006-02" db="EMBL/GenBank/DDBJ databases">
        <authorList>
            <person name="Amann R."/>
            <person name="Ferriera S."/>
            <person name="Johnson J."/>
            <person name="Kravitz S."/>
            <person name="Halpern A."/>
            <person name="Remington K."/>
            <person name="Beeson K."/>
            <person name="Tran B."/>
            <person name="Rogers Y.-H."/>
            <person name="Friedman R."/>
            <person name="Venter J.C."/>
        </authorList>
    </citation>
    <scope>NUCLEOTIDE SEQUENCE [LARGE SCALE GENOMIC DNA]</scope>
    <source>
        <strain evidence="1 2">DSM 3645</strain>
    </source>
</reference>
<evidence type="ECO:0000313" key="1">
    <source>
        <dbReference type="EMBL" id="EAQ79176.1"/>
    </source>
</evidence>
<evidence type="ECO:0000313" key="2">
    <source>
        <dbReference type="Proteomes" id="UP000004358"/>
    </source>
</evidence>
<accession>A3ZWE8</accession>
<dbReference type="Proteomes" id="UP000004358">
    <property type="component" value="Unassembled WGS sequence"/>
</dbReference>